<name>A0ABR3UP97_9PLEO</name>
<dbReference type="RefSeq" id="XP_069308238.1">
    <property type="nucleotide sequence ID" value="XM_069450444.1"/>
</dbReference>
<gene>
    <name evidence="3" type="ORF">ACET3X_004260</name>
</gene>
<feature type="region of interest" description="Disordered" evidence="1">
    <location>
        <begin position="1"/>
        <end position="41"/>
    </location>
</feature>
<reference evidence="3 4" key="1">
    <citation type="submission" date="2024-09" db="EMBL/GenBank/DDBJ databases">
        <title>T2T genomes of carrot and Alternaria dauci and their utility for understanding host-pathogen interaction during carrot leaf blight disease.</title>
        <authorList>
            <person name="Liu W."/>
            <person name="Xu S."/>
            <person name="Ou C."/>
            <person name="Liu X."/>
            <person name="Zhuang F."/>
            <person name="Deng X.W."/>
        </authorList>
    </citation>
    <scope>NUCLEOTIDE SEQUENCE [LARGE SCALE GENOMIC DNA]</scope>
    <source>
        <strain evidence="3 4">A2016</strain>
    </source>
</reference>
<proteinExistence type="predicted"/>
<organism evidence="3 4">
    <name type="scientific">Alternaria dauci</name>
    <dbReference type="NCBI Taxonomy" id="48095"/>
    <lineage>
        <taxon>Eukaryota</taxon>
        <taxon>Fungi</taxon>
        <taxon>Dikarya</taxon>
        <taxon>Ascomycota</taxon>
        <taxon>Pezizomycotina</taxon>
        <taxon>Dothideomycetes</taxon>
        <taxon>Pleosporomycetidae</taxon>
        <taxon>Pleosporales</taxon>
        <taxon>Pleosporineae</taxon>
        <taxon>Pleosporaceae</taxon>
        <taxon>Alternaria</taxon>
        <taxon>Alternaria sect. Porri</taxon>
    </lineage>
</organism>
<dbReference type="PANTHER" id="PTHR42339:SF1">
    <property type="entry name" value="HISTONE H1"/>
    <property type="match status" value="1"/>
</dbReference>
<dbReference type="Pfam" id="PF24852">
    <property type="entry name" value="DUF7726"/>
    <property type="match status" value="1"/>
</dbReference>
<dbReference type="PANTHER" id="PTHR42339">
    <property type="entry name" value="HISTONE H1"/>
    <property type="match status" value="1"/>
</dbReference>
<keyword evidence="4" id="KW-1185">Reference proteome</keyword>
<evidence type="ECO:0000313" key="3">
    <source>
        <dbReference type="EMBL" id="KAL1797654.1"/>
    </source>
</evidence>
<sequence length="195" mass="21619">MQGIKTTPNKKVKKSEEPAGKDSVPSVDDVELEGEKDDKVPVYDTCDDVRKKINAHLKKPGVTQAAFLRAASTSFHNPPKTLNARQLSAFRSKKGPSNGNTSGIFYGAYVYFQKLRIKEGKPKSNKRQEMEEIHAKDGGLDTKHMQDRLTTLAGDHWYHDAYGRTILNGEVLLCERRATGAWLSGTDLNAMNADA</sequence>
<evidence type="ECO:0000259" key="2">
    <source>
        <dbReference type="Pfam" id="PF24852"/>
    </source>
</evidence>
<evidence type="ECO:0000256" key="1">
    <source>
        <dbReference type="SAM" id="MobiDB-lite"/>
    </source>
</evidence>
<dbReference type="EMBL" id="JBHGVX010000003">
    <property type="protein sequence ID" value="KAL1797654.1"/>
    <property type="molecule type" value="Genomic_DNA"/>
</dbReference>
<protein>
    <recommendedName>
        <fullName evidence="2">DUF7726 domain-containing protein</fullName>
    </recommendedName>
</protein>
<evidence type="ECO:0000313" key="4">
    <source>
        <dbReference type="Proteomes" id="UP001578633"/>
    </source>
</evidence>
<accession>A0ABR3UP97</accession>
<dbReference type="Proteomes" id="UP001578633">
    <property type="component" value="Chromosome 3"/>
</dbReference>
<comment type="caution">
    <text evidence="3">The sequence shown here is derived from an EMBL/GenBank/DDBJ whole genome shotgun (WGS) entry which is preliminary data.</text>
</comment>
<feature type="domain" description="DUF7726" evidence="2">
    <location>
        <begin position="40"/>
        <end position="121"/>
    </location>
</feature>
<dbReference type="GeneID" id="96084582"/>
<dbReference type="InterPro" id="IPR056143">
    <property type="entry name" value="DUF7726"/>
</dbReference>